<feature type="signal peptide" evidence="1">
    <location>
        <begin position="1"/>
        <end position="29"/>
    </location>
</feature>
<feature type="chain" id="PRO_5012847443" description="Secreted protein" evidence="1">
    <location>
        <begin position="30"/>
        <end position="165"/>
    </location>
</feature>
<dbReference type="GeneID" id="63782817"/>
<dbReference type="AlphaFoldDB" id="A0A1Y2EXM0"/>
<dbReference type="Proteomes" id="UP000193685">
    <property type="component" value="Unassembled WGS sequence"/>
</dbReference>
<comment type="caution">
    <text evidence="2">The sequence shown here is derived from an EMBL/GenBank/DDBJ whole genome shotgun (WGS) entry which is preliminary data.</text>
</comment>
<name>A0A1Y2EXM0_PROLT</name>
<protein>
    <recommendedName>
        <fullName evidence="4">Secreted protein</fullName>
    </recommendedName>
</protein>
<gene>
    <name evidence="2" type="ORF">BCR37DRAFT_165483</name>
</gene>
<evidence type="ECO:0008006" key="4">
    <source>
        <dbReference type="Google" id="ProtNLM"/>
    </source>
</evidence>
<dbReference type="EMBL" id="MCFI01000023">
    <property type="protein sequence ID" value="ORY76362.1"/>
    <property type="molecule type" value="Genomic_DNA"/>
</dbReference>
<keyword evidence="3" id="KW-1185">Reference proteome</keyword>
<dbReference type="RefSeq" id="XP_040722625.1">
    <property type="nucleotide sequence ID" value="XM_040866218.1"/>
</dbReference>
<proteinExistence type="predicted"/>
<evidence type="ECO:0000313" key="3">
    <source>
        <dbReference type="Proteomes" id="UP000193685"/>
    </source>
</evidence>
<reference evidence="2 3" key="1">
    <citation type="submission" date="2016-07" db="EMBL/GenBank/DDBJ databases">
        <title>Pervasive Adenine N6-methylation of Active Genes in Fungi.</title>
        <authorList>
            <consortium name="DOE Joint Genome Institute"/>
            <person name="Mondo S.J."/>
            <person name="Dannebaum R.O."/>
            <person name="Kuo R.C."/>
            <person name="Labutti K."/>
            <person name="Haridas S."/>
            <person name="Kuo A."/>
            <person name="Salamov A."/>
            <person name="Ahrendt S.R."/>
            <person name="Lipzen A."/>
            <person name="Sullivan W."/>
            <person name="Andreopoulos W.B."/>
            <person name="Clum A."/>
            <person name="Lindquist E."/>
            <person name="Daum C."/>
            <person name="Ramamoorthy G.K."/>
            <person name="Gryganskyi A."/>
            <person name="Culley D."/>
            <person name="Magnuson J.K."/>
            <person name="James T.Y."/>
            <person name="O'Malley M.A."/>
            <person name="Stajich J.E."/>
            <person name="Spatafora J.W."/>
            <person name="Visel A."/>
            <person name="Grigoriev I.V."/>
        </authorList>
    </citation>
    <scope>NUCLEOTIDE SEQUENCE [LARGE SCALE GENOMIC DNA]</scope>
    <source>
        <strain evidence="2 3">12-1054</strain>
    </source>
</reference>
<sequence length="165" mass="18585">MWKAESPLSMRTVMALTCMLVNMVPEAIAADQACWLAMVESGFDIDLTKPGFLRAPSCPLMLQCSNDAAEVPCVTNSARHADCRLIDKPDDILNQGLCNPDWFTTPDGPYRQTGILCAYRGLSRGRNHWYKWFPTLVKHSYLCFNDVGEPGKPDWQTKFIGRPQE</sequence>
<keyword evidence="1" id="KW-0732">Signal</keyword>
<evidence type="ECO:0000256" key="1">
    <source>
        <dbReference type="SAM" id="SignalP"/>
    </source>
</evidence>
<evidence type="ECO:0000313" key="2">
    <source>
        <dbReference type="EMBL" id="ORY76362.1"/>
    </source>
</evidence>
<accession>A0A1Y2EXM0</accession>
<organism evidence="2 3">
    <name type="scientific">Protomyces lactucae-debilis</name>
    <dbReference type="NCBI Taxonomy" id="2754530"/>
    <lineage>
        <taxon>Eukaryota</taxon>
        <taxon>Fungi</taxon>
        <taxon>Dikarya</taxon>
        <taxon>Ascomycota</taxon>
        <taxon>Taphrinomycotina</taxon>
        <taxon>Taphrinomycetes</taxon>
        <taxon>Taphrinales</taxon>
        <taxon>Protomycetaceae</taxon>
        <taxon>Protomyces</taxon>
    </lineage>
</organism>